<keyword evidence="2" id="KW-1185">Reference proteome</keyword>
<dbReference type="AlphaFoldDB" id="A0A4Q7MR08"/>
<dbReference type="OrthoDB" id="1113652at2"/>
<keyword evidence="1" id="KW-0449">Lipoprotein</keyword>
<organism evidence="1 2">
    <name type="scientific">Pseudobacter ginsenosidimutans</name>
    <dbReference type="NCBI Taxonomy" id="661488"/>
    <lineage>
        <taxon>Bacteria</taxon>
        <taxon>Pseudomonadati</taxon>
        <taxon>Bacteroidota</taxon>
        <taxon>Chitinophagia</taxon>
        <taxon>Chitinophagales</taxon>
        <taxon>Chitinophagaceae</taxon>
        <taxon>Pseudobacter</taxon>
    </lineage>
</organism>
<dbReference type="SUPFAM" id="SSF55486">
    <property type="entry name" value="Metalloproteases ('zincins'), catalytic domain"/>
    <property type="match status" value="1"/>
</dbReference>
<evidence type="ECO:0000313" key="2">
    <source>
        <dbReference type="Proteomes" id="UP000293874"/>
    </source>
</evidence>
<name>A0A4Q7MR08_9BACT</name>
<evidence type="ECO:0000313" key="1">
    <source>
        <dbReference type="EMBL" id="RZS70828.1"/>
    </source>
</evidence>
<comment type="caution">
    <text evidence="1">The sequence shown here is derived from an EMBL/GenBank/DDBJ whole genome shotgun (WGS) entry which is preliminary data.</text>
</comment>
<reference evidence="1 2" key="1">
    <citation type="submission" date="2019-02" db="EMBL/GenBank/DDBJ databases">
        <title>Genomic Encyclopedia of Type Strains, Phase IV (KMG-IV): sequencing the most valuable type-strain genomes for metagenomic binning, comparative biology and taxonomic classification.</title>
        <authorList>
            <person name="Goeker M."/>
        </authorList>
    </citation>
    <scope>NUCLEOTIDE SEQUENCE [LARGE SCALE GENOMIC DNA]</scope>
    <source>
        <strain evidence="1 2">DSM 18116</strain>
    </source>
</reference>
<proteinExistence type="predicted"/>
<dbReference type="Gene3D" id="3.40.390.70">
    <property type="match status" value="1"/>
</dbReference>
<dbReference type="Pfam" id="PF15890">
    <property type="entry name" value="Peptidase_Mx1"/>
    <property type="match status" value="1"/>
</dbReference>
<accession>A0A4Q7MR08</accession>
<dbReference type="Proteomes" id="UP000293874">
    <property type="component" value="Unassembled WGS sequence"/>
</dbReference>
<dbReference type="NCBIfam" id="TIGR04549">
    <property type="entry name" value="LP_HExxH_w_tonB"/>
    <property type="match status" value="1"/>
</dbReference>
<keyword evidence="1" id="KW-0378">Hydrolase</keyword>
<dbReference type="InterPro" id="IPR030890">
    <property type="entry name" value="LP_HExxH_w_TonB"/>
</dbReference>
<gene>
    <name evidence="1" type="ORF">EV199_2723</name>
</gene>
<dbReference type="GO" id="GO:0016787">
    <property type="term" value="F:hydrolase activity"/>
    <property type="evidence" value="ECO:0007669"/>
    <property type="project" value="UniProtKB-KW"/>
</dbReference>
<dbReference type="RefSeq" id="WP_130541381.1">
    <property type="nucleotide sequence ID" value="NZ_CP042431.1"/>
</dbReference>
<sequence>MSKRIIFYAIACCLLATSCKKEDAIPYEPYEAPAKPDNPTDLAIYDIFTEYQSKIIYRWDRRYITADAFASPPNESIVLPYVENVLRKLFIAPYDRQKSEFMRQNMPIEMILFGTKMNYVEGDERNFSASGTAYGLSRVIVTSVNGYDLTDATWLKNQYATLHHEFAHVLDKKFGRPAGFDKISEGKYAGGTSYAAFTQAEARSRGFWRNYGMSNESEDFATWVDGIVTTPKESVLLIADENTFLQQKYKMVYNFYLEKGIDLHVLQAYLQNVLDNL</sequence>
<dbReference type="EMBL" id="SGXA01000002">
    <property type="protein sequence ID" value="RZS70828.1"/>
    <property type="molecule type" value="Genomic_DNA"/>
</dbReference>
<protein>
    <submittedName>
        <fullName evidence="1">Substrate import-associated zinc metallohydrolase lipoprotein</fullName>
    </submittedName>
</protein>
<dbReference type="PROSITE" id="PS51257">
    <property type="entry name" value="PROKAR_LIPOPROTEIN"/>
    <property type="match status" value="1"/>
</dbReference>